<dbReference type="EMBL" id="FN653041">
    <property type="protein sequence ID" value="CBY09601.1"/>
    <property type="molecule type" value="Genomic_DNA"/>
</dbReference>
<reference evidence="2" key="1">
    <citation type="journal article" date="2010" name="Science">
        <title>Plasticity of animal genome architecture unmasked by rapid evolution of a pelagic tunicate.</title>
        <authorList>
            <person name="Denoeud F."/>
            <person name="Henriet S."/>
            <person name="Mungpakdee S."/>
            <person name="Aury J.M."/>
            <person name="Da Silva C."/>
            <person name="Brinkmann H."/>
            <person name="Mikhaleva J."/>
            <person name="Olsen L.C."/>
            <person name="Jubin C."/>
            <person name="Canestro C."/>
            <person name="Bouquet J.M."/>
            <person name="Danks G."/>
            <person name="Poulain J."/>
            <person name="Campsteijn C."/>
            <person name="Adamski M."/>
            <person name="Cross I."/>
            <person name="Yadetie F."/>
            <person name="Muffato M."/>
            <person name="Louis A."/>
            <person name="Butcher S."/>
            <person name="Tsagkogeorga G."/>
            <person name="Konrad A."/>
            <person name="Singh S."/>
            <person name="Jensen M.F."/>
            <person name="Cong E.H."/>
            <person name="Eikeseth-Otteraa H."/>
            <person name="Noel B."/>
            <person name="Anthouard V."/>
            <person name="Porcel B.M."/>
            <person name="Kachouri-Lafond R."/>
            <person name="Nishino A."/>
            <person name="Ugolini M."/>
            <person name="Chourrout P."/>
            <person name="Nishida H."/>
            <person name="Aasland R."/>
            <person name="Huzurbazar S."/>
            <person name="Westhof E."/>
            <person name="Delsuc F."/>
            <person name="Lehrach H."/>
            <person name="Reinhardt R."/>
            <person name="Weissenbach J."/>
            <person name="Roy S.W."/>
            <person name="Artiguenave F."/>
            <person name="Postlethwait J.H."/>
            <person name="Manak J.R."/>
            <person name="Thompson E.M."/>
            <person name="Jaillon O."/>
            <person name="Du Pasquier L."/>
            <person name="Boudinot P."/>
            <person name="Liberles D.A."/>
            <person name="Volff J.N."/>
            <person name="Philippe H."/>
            <person name="Lenhard B."/>
            <person name="Roest Crollius H."/>
            <person name="Wincker P."/>
            <person name="Chourrout D."/>
        </authorList>
    </citation>
    <scope>NUCLEOTIDE SEQUENCE [LARGE SCALE GENOMIC DNA]</scope>
</reference>
<feature type="compositionally biased region" description="Basic and acidic residues" evidence="1">
    <location>
        <begin position="26"/>
        <end position="49"/>
    </location>
</feature>
<name>E4XEJ8_OIKDI</name>
<evidence type="ECO:0000313" key="3">
    <source>
        <dbReference type="Proteomes" id="UP000001307"/>
    </source>
</evidence>
<protein>
    <submittedName>
        <fullName evidence="2">Uncharacterized protein</fullName>
    </submittedName>
</protein>
<organism evidence="2">
    <name type="scientific">Oikopleura dioica</name>
    <name type="common">Tunicate</name>
    <dbReference type="NCBI Taxonomy" id="34765"/>
    <lineage>
        <taxon>Eukaryota</taxon>
        <taxon>Metazoa</taxon>
        <taxon>Chordata</taxon>
        <taxon>Tunicata</taxon>
        <taxon>Appendicularia</taxon>
        <taxon>Copelata</taxon>
        <taxon>Oikopleuridae</taxon>
        <taxon>Oikopleura</taxon>
    </lineage>
</organism>
<gene>
    <name evidence="2" type="ORF">GSOID_T00008606001</name>
</gene>
<accession>E4XEJ8</accession>
<evidence type="ECO:0000313" key="2">
    <source>
        <dbReference type="EMBL" id="CBY09601.1"/>
    </source>
</evidence>
<dbReference type="AlphaFoldDB" id="E4XEJ8"/>
<sequence>MSNEQESSDSFQSEKSSSEPSSADRINIESEKEAEKEKEPPKKLQDDDKNSSLELEILKNAVRTITANLNRFAAIPQKEVAVFGGTIAEKIKNLAAEALKTFTNTQEMPPKAAKLLKMAEEEEKEGSEMMDCFQAVAMITLSCNIEANRRAISANRGETEDNRSKINEEIVPRVKKLLRQVLNDQVFKSDAMCKFAALMEPTNTDNMAEGDLAALENDVSWIITQLWGKSAANLWQIIIAQCERRQEWNKRTGQRITILTHLWNLRFKAILAKPEKERSLHNAIERELCKAASEAMYGQLLQTLRNTRCIMAELVVNAARTAKSNLDAIFSAANPLSITLGNLLANADSNNEFSNWGAIRIIRSLWPKRDQIASSEYAILKLNDIDDRIEIGLQNPESLRNTSYEKYFIKRSYDSHENQGRKRKRTTASSWGEIMGRDSSFYEEGEGSWEL</sequence>
<proteinExistence type="predicted"/>
<feature type="compositionally biased region" description="Low complexity" evidence="1">
    <location>
        <begin position="1"/>
        <end position="21"/>
    </location>
</feature>
<dbReference type="Proteomes" id="UP000001307">
    <property type="component" value="Unassembled WGS sequence"/>
</dbReference>
<feature type="region of interest" description="Disordered" evidence="1">
    <location>
        <begin position="1"/>
        <end position="49"/>
    </location>
</feature>
<evidence type="ECO:0000256" key="1">
    <source>
        <dbReference type="SAM" id="MobiDB-lite"/>
    </source>
</evidence>
<dbReference type="InParanoid" id="E4XEJ8"/>
<keyword evidence="3" id="KW-1185">Reference proteome</keyword>